<proteinExistence type="predicted"/>
<keyword evidence="3" id="KW-1185">Reference proteome</keyword>
<dbReference type="RefSeq" id="WP_189091052.1">
    <property type="nucleotide sequence ID" value="NZ_BMQL01000015.1"/>
</dbReference>
<gene>
    <name evidence="2" type="ORF">GCM10008957_27070</name>
</gene>
<reference evidence="2" key="2">
    <citation type="submission" date="2020-09" db="EMBL/GenBank/DDBJ databases">
        <authorList>
            <person name="Sun Q."/>
            <person name="Ohkuma M."/>
        </authorList>
    </citation>
    <scope>NUCLEOTIDE SEQUENCE</scope>
    <source>
        <strain evidence="2">JCM 31311</strain>
    </source>
</reference>
<dbReference type="SUPFAM" id="SSF52833">
    <property type="entry name" value="Thioredoxin-like"/>
    <property type="match status" value="1"/>
</dbReference>
<name>A0A918C9M0_9DEIO</name>
<dbReference type="CDD" id="cd02947">
    <property type="entry name" value="TRX_family"/>
    <property type="match status" value="1"/>
</dbReference>
<evidence type="ECO:0000313" key="2">
    <source>
        <dbReference type="EMBL" id="GGR12731.1"/>
    </source>
</evidence>
<sequence>MTSAIGRGFVEELNDATFSHRIASGLWMVEFWSPDCRPCLAVSPVVHALAGEYGSVAQFGSVNVDTELKTSLSQRVMGVPTVVLFQDGRPADVLYTTYPAHIYRERLMRLVNPSRP</sequence>
<reference evidence="2" key="1">
    <citation type="journal article" date="2014" name="Int. J. Syst. Evol. Microbiol.">
        <title>Complete genome sequence of Corynebacterium casei LMG S-19264T (=DSM 44701T), isolated from a smear-ripened cheese.</title>
        <authorList>
            <consortium name="US DOE Joint Genome Institute (JGI-PGF)"/>
            <person name="Walter F."/>
            <person name="Albersmeier A."/>
            <person name="Kalinowski J."/>
            <person name="Ruckert C."/>
        </authorList>
    </citation>
    <scope>NUCLEOTIDE SEQUENCE</scope>
    <source>
        <strain evidence="2">JCM 31311</strain>
    </source>
</reference>
<dbReference type="GO" id="GO:0015035">
    <property type="term" value="F:protein-disulfide reductase activity"/>
    <property type="evidence" value="ECO:0007669"/>
    <property type="project" value="TreeGrafter"/>
</dbReference>
<organism evidence="2 3">
    <name type="scientific">Deinococcus ruber</name>
    <dbReference type="NCBI Taxonomy" id="1848197"/>
    <lineage>
        <taxon>Bacteria</taxon>
        <taxon>Thermotogati</taxon>
        <taxon>Deinococcota</taxon>
        <taxon>Deinococci</taxon>
        <taxon>Deinococcales</taxon>
        <taxon>Deinococcaceae</taxon>
        <taxon>Deinococcus</taxon>
    </lineage>
</organism>
<feature type="domain" description="Thioredoxin" evidence="1">
    <location>
        <begin position="1"/>
        <end position="116"/>
    </location>
</feature>
<dbReference type="Pfam" id="PF00085">
    <property type="entry name" value="Thioredoxin"/>
    <property type="match status" value="1"/>
</dbReference>
<evidence type="ECO:0000259" key="1">
    <source>
        <dbReference type="PROSITE" id="PS51352"/>
    </source>
</evidence>
<evidence type="ECO:0000313" key="3">
    <source>
        <dbReference type="Proteomes" id="UP000603865"/>
    </source>
</evidence>
<dbReference type="Gene3D" id="3.40.30.10">
    <property type="entry name" value="Glutaredoxin"/>
    <property type="match status" value="1"/>
</dbReference>
<protein>
    <submittedName>
        <fullName evidence="2">Thioredoxin</fullName>
    </submittedName>
</protein>
<comment type="caution">
    <text evidence="2">The sequence shown here is derived from an EMBL/GenBank/DDBJ whole genome shotgun (WGS) entry which is preliminary data.</text>
</comment>
<dbReference type="GO" id="GO:0005829">
    <property type="term" value="C:cytosol"/>
    <property type="evidence" value="ECO:0007669"/>
    <property type="project" value="TreeGrafter"/>
</dbReference>
<accession>A0A918C9M0</accession>
<dbReference type="InterPro" id="IPR036249">
    <property type="entry name" value="Thioredoxin-like_sf"/>
</dbReference>
<dbReference type="AlphaFoldDB" id="A0A918C9M0"/>
<dbReference type="Proteomes" id="UP000603865">
    <property type="component" value="Unassembled WGS sequence"/>
</dbReference>
<dbReference type="EMBL" id="BMQL01000015">
    <property type="protein sequence ID" value="GGR12731.1"/>
    <property type="molecule type" value="Genomic_DNA"/>
</dbReference>
<dbReference type="PROSITE" id="PS51352">
    <property type="entry name" value="THIOREDOXIN_2"/>
    <property type="match status" value="1"/>
</dbReference>
<dbReference type="InterPro" id="IPR013766">
    <property type="entry name" value="Thioredoxin_domain"/>
</dbReference>
<dbReference type="PANTHER" id="PTHR45663:SF11">
    <property type="entry name" value="GEO12009P1"/>
    <property type="match status" value="1"/>
</dbReference>
<dbReference type="PANTHER" id="PTHR45663">
    <property type="entry name" value="GEO12009P1"/>
    <property type="match status" value="1"/>
</dbReference>
<dbReference type="GO" id="GO:0045454">
    <property type="term" value="P:cell redox homeostasis"/>
    <property type="evidence" value="ECO:0007669"/>
    <property type="project" value="TreeGrafter"/>
</dbReference>